<evidence type="ECO:0000313" key="3">
    <source>
        <dbReference type="Proteomes" id="UP000738376"/>
    </source>
</evidence>
<organism evidence="2 3">
    <name type="scientific">Pseudanabaena yagii GIHE-NHR1</name>
    <dbReference type="NCBI Taxonomy" id="2722753"/>
    <lineage>
        <taxon>Bacteria</taxon>
        <taxon>Bacillati</taxon>
        <taxon>Cyanobacteriota</taxon>
        <taxon>Cyanophyceae</taxon>
        <taxon>Pseudanabaenales</taxon>
        <taxon>Pseudanabaenaceae</taxon>
        <taxon>Pseudanabaena</taxon>
        <taxon>Pseudanabaena yagii</taxon>
    </lineage>
</organism>
<feature type="domain" description="DM13" evidence="1">
    <location>
        <begin position="56"/>
        <end position="172"/>
    </location>
</feature>
<dbReference type="EMBL" id="JAAVJL010000001">
    <property type="protein sequence ID" value="NMF58130.1"/>
    <property type="molecule type" value="Genomic_DNA"/>
</dbReference>
<comment type="caution">
    <text evidence="2">The sequence shown here is derived from an EMBL/GenBank/DDBJ whole genome shotgun (WGS) entry which is preliminary data.</text>
</comment>
<dbReference type="Pfam" id="PF10517">
    <property type="entry name" value="DM13"/>
    <property type="match status" value="1"/>
</dbReference>
<sequence length="174" mass="19032">MLNKNLILVTLTVILLGCANRSTVSQVESIPTSTTANAKSLQTKSTVVTDTPKAINQLRTGNFVNGEHPTSGKANLVYENGTYFVELDQTFQTSDKGPDLFVILHRSPDVLKTTKPPYFAIAEGDYIVVAPLKSFNGKQRYAVPKDIQPDQYQSIAIWCRQFNATFGAASLTSS</sequence>
<dbReference type="PROSITE" id="PS51549">
    <property type="entry name" value="DM13"/>
    <property type="match status" value="1"/>
</dbReference>
<accession>A0ABX1LPS6</accession>
<evidence type="ECO:0000313" key="2">
    <source>
        <dbReference type="EMBL" id="NMF58130.1"/>
    </source>
</evidence>
<evidence type="ECO:0000259" key="1">
    <source>
        <dbReference type="PROSITE" id="PS51549"/>
    </source>
</evidence>
<keyword evidence="3" id="KW-1185">Reference proteome</keyword>
<reference evidence="2 3" key="1">
    <citation type="submission" date="2020-03" db="EMBL/GenBank/DDBJ databases">
        <title>Draft Genome Sequence of 2-Methylisoborneol Producing Pseudanabaena yagii Strain GIHE-NHR1 Isolated from North Han River in South Korea.</title>
        <authorList>
            <person name="Jeong J."/>
        </authorList>
    </citation>
    <scope>NUCLEOTIDE SEQUENCE [LARGE SCALE GENOMIC DNA]</scope>
    <source>
        <strain evidence="2 3">GIHE-NHR1</strain>
    </source>
</reference>
<protein>
    <submittedName>
        <fullName evidence="2">DM13 domain-containing protein</fullName>
    </submittedName>
</protein>
<dbReference type="InterPro" id="IPR019545">
    <property type="entry name" value="DM13_domain"/>
</dbReference>
<proteinExistence type="predicted"/>
<dbReference type="PROSITE" id="PS51257">
    <property type="entry name" value="PROKAR_LIPOPROTEIN"/>
    <property type="match status" value="1"/>
</dbReference>
<dbReference type="RefSeq" id="WP_169363067.1">
    <property type="nucleotide sequence ID" value="NZ_JAAVJL010000001.1"/>
</dbReference>
<name>A0ABX1LPS6_9CYAN</name>
<dbReference type="Proteomes" id="UP000738376">
    <property type="component" value="Unassembled WGS sequence"/>
</dbReference>
<gene>
    <name evidence="2" type="ORF">HC246_08865</name>
</gene>